<evidence type="ECO:0000313" key="2">
    <source>
        <dbReference type="EMBL" id="MBC5781553.1"/>
    </source>
</evidence>
<dbReference type="Pfam" id="PF03401">
    <property type="entry name" value="TctC"/>
    <property type="match status" value="1"/>
</dbReference>
<dbReference type="PANTHER" id="PTHR42928">
    <property type="entry name" value="TRICARBOXYLATE-BINDING PROTEIN"/>
    <property type="match status" value="1"/>
</dbReference>
<dbReference type="Gene3D" id="3.40.190.10">
    <property type="entry name" value="Periplasmic binding protein-like II"/>
    <property type="match status" value="1"/>
</dbReference>
<comment type="caution">
    <text evidence="2">The sequence shown here is derived from an EMBL/GenBank/DDBJ whole genome shotgun (WGS) entry which is preliminary data.</text>
</comment>
<dbReference type="InterPro" id="IPR005064">
    <property type="entry name" value="BUG"/>
</dbReference>
<comment type="similarity">
    <text evidence="1">Belongs to the UPF0065 (bug) family.</text>
</comment>
<dbReference type="PANTHER" id="PTHR42928:SF5">
    <property type="entry name" value="BLR1237 PROTEIN"/>
    <property type="match status" value="1"/>
</dbReference>
<evidence type="ECO:0000256" key="1">
    <source>
        <dbReference type="ARBA" id="ARBA00006987"/>
    </source>
</evidence>
<gene>
    <name evidence="2" type="ORF">H8N03_01270</name>
</gene>
<dbReference type="Proteomes" id="UP000608513">
    <property type="component" value="Unassembled WGS sequence"/>
</dbReference>
<dbReference type="Gene3D" id="3.40.190.150">
    <property type="entry name" value="Bordetella uptake gene, domain 1"/>
    <property type="match status" value="1"/>
</dbReference>
<dbReference type="PIRSF" id="PIRSF017082">
    <property type="entry name" value="YflP"/>
    <property type="match status" value="1"/>
</dbReference>
<sequence>MIAGAAAALAPLARAEAYPSHTVKLVVGAPPGGPGDFLARLYGKGMGAALGPSFVVENRPGASGTLAAEAVVRAAADAHTLLVSGPAAISAAPHLMKLGYDPATDLVPVSMLGAGAFVLAVHPSVRARNVGELRDLARSRTRGVSYGSGGSGSSSHLCTELFCEALGVKMHHVPYKGEGQAVADLLSGEIQVMFTAPNVALRHARAGTLRLLAVTSRERMAGLPDVPTVAESGVSGFEYIAWQVVFAPAATPPARIATLVGAWEKARRAPELREQVETLGMAAPEALVSGEPLAAFLRAESARLGRLIRDGGIKAE</sequence>
<proteinExistence type="inferred from homology"/>
<name>A0A923MLW7_9BURK</name>
<evidence type="ECO:0000313" key="3">
    <source>
        <dbReference type="Proteomes" id="UP000608513"/>
    </source>
</evidence>
<dbReference type="EMBL" id="JACORT010000001">
    <property type="protein sequence ID" value="MBC5781553.1"/>
    <property type="molecule type" value="Genomic_DNA"/>
</dbReference>
<dbReference type="AlphaFoldDB" id="A0A923MLW7"/>
<dbReference type="RefSeq" id="WP_187074308.1">
    <property type="nucleotide sequence ID" value="NZ_JACORT010000001.1"/>
</dbReference>
<dbReference type="SUPFAM" id="SSF53850">
    <property type="entry name" value="Periplasmic binding protein-like II"/>
    <property type="match status" value="1"/>
</dbReference>
<accession>A0A923MLW7</accession>
<dbReference type="CDD" id="cd07012">
    <property type="entry name" value="PBP2_Bug_TTT"/>
    <property type="match status" value="1"/>
</dbReference>
<protein>
    <submittedName>
        <fullName evidence="2">Tripartite tricarboxylate transporter substrate binding protein</fullName>
    </submittedName>
</protein>
<reference evidence="2" key="1">
    <citation type="submission" date="2020-08" db="EMBL/GenBank/DDBJ databases">
        <title>Ramlibacter sp. USB13 16S ribosomal RNA gene genome sequencing and assembly.</title>
        <authorList>
            <person name="Kang M."/>
        </authorList>
    </citation>
    <scope>NUCLEOTIDE SEQUENCE</scope>
    <source>
        <strain evidence="2">USB13</strain>
    </source>
</reference>
<keyword evidence="3" id="KW-1185">Reference proteome</keyword>
<dbReference type="InterPro" id="IPR042100">
    <property type="entry name" value="Bug_dom1"/>
</dbReference>
<organism evidence="2 3">
    <name type="scientific">Ramlibacter cellulosilyticus</name>
    <dbReference type="NCBI Taxonomy" id="2764187"/>
    <lineage>
        <taxon>Bacteria</taxon>
        <taxon>Pseudomonadati</taxon>
        <taxon>Pseudomonadota</taxon>
        <taxon>Betaproteobacteria</taxon>
        <taxon>Burkholderiales</taxon>
        <taxon>Comamonadaceae</taxon>
        <taxon>Ramlibacter</taxon>
    </lineage>
</organism>